<dbReference type="Proteomes" id="UP001055156">
    <property type="component" value="Unassembled WGS sequence"/>
</dbReference>
<gene>
    <name evidence="1" type="ORF">LKMONMHP_2827</name>
</gene>
<reference evidence="1" key="1">
    <citation type="journal article" date="2021" name="Front. Microbiol.">
        <title>Comprehensive Comparative Genomics and Phenotyping of Methylobacterium Species.</title>
        <authorList>
            <person name="Alessa O."/>
            <person name="Ogura Y."/>
            <person name="Fujitani Y."/>
            <person name="Takami H."/>
            <person name="Hayashi T."/>
            <person name="Sahin N."/>
            <person name="Tani A."/>
        </authorList>
    </citation>
    <scope>NUCLEOTIDE SEQUENCE</scope>
    <source>
        <strain evidence="1">NBRC 15689</strain>
    </source>
</reference>
<evidence type="ECO:0000313" key="1">
    <source>
        <dbReference type="EMBL" id="GJE27965.1"/>
    </source>
</evidence>
<keyword evidence="2" id="KW-1185">Reference proteome</keyword>
<sequence>MPPRIAFRSGLTGWAIELASSSCEAPLFLAAEGTRIRWVPARDEAELFATAAKAWDHVFTEQLPVAVRVSA</sequence>
<dbReference type="EMBL" id="BPQV01000007">
    <property type="protein sequence ID" value="GJE27965.1"/>
    <property type="molecule type" value="Genomic_DNA"/>
</dbReference>
<proteinExistence type="predicted"/>
<protein>
    <submittedName>
        <fullName evidence="1">Uncharacterized protein</fullName>
    </submittedName>
</protein>
<organism evidence="1 2">
    <name type="scientific">Methylobacterium organophilum</name>
    <dbReference type="NCBI Taxonomy" id="410"/>
    <lineage>
        <taxon>Bacteria</taxon>
        <taxon>Pseudomonadati</taxon>
        <taxon>Pseudomonadota</taxon>
        <taxon>Alphaproteobacteria</taxon>
        <taxon>Hyphomicrobiales</taxon>
        <taxon>Methylobacteriaceae</taxon>
        <taxon>Methylobacterium</taxon>
    </lineage>
</organism>
<name>A0ABQ4TAQ3_METOR</name>
<accession>A0ABQ4TAQ3</accession>
<evidence type="ECO:0000313" key="2">
    <source>
        <dbReference type="Proteomes" id="UP001055156"/>
    </source>
</evidence>
<reference evidence="1" key="2">
    <citation type="submission" date="2021-08" db="EMBL/GenBank/DDBJ databases">
        <authorList>
            <person name="Tani A."/>
            <person name="Ola A."/>
            <person name="Ogura Y."/>
            <person name="Katsura K."/>
            <person name="Hayashi T."/>
        </authorList>
    </citation>
    <scope>NUCLEOTIDE SEQUENCE</scope>
    <source>
        <strain evidence="1">NBRC 15689</strain>
    </source>
</reference>
<comment type="caution">
    <text evidence="1">The sequence shown here is derived from an EMBL/GenBank/DDBJ whole genome shotgun (WGS) entry which is preliminary data.</text>
</comment>